<accession>A0ACB9MR98</accession>
<proteinExistence type="predicted"/>
<evidence type="ECO:0000313" key="1">
    <source>
        <dbReference type="EMBL" id="KAI4325381.1"/>
    </source>
</evidence>
<gene>
    <name evidence="1" type="ORF">MLD38_030787</name>
</gene>
<protein>
    <submittedName>
        <fullName evidence="1">Uncharacterized protein</fullName>
    </submittedName>
</protein>
<keyword evidence="2" id="KW-1185">Reference proteome</keyword>
<reference evidence="2" key="1">
    <citation type="journal article" date="2023" name="Front. Plant Sci.">
        <title>Chromosomal-level genome assembly of Melastoma candidum provides insights into trichome evolution.</title>
        <authorList>
            <person name="Zhong Y."/>
            <person name="Wu W."/>
            <person name="Sun C."/>
            <person name="Zou P."/>
            <person name="Liu Y."/>
            <person name="Dai S."/>
            <person name="Zhou R."/>
        </authorList>
    </citation>
    <scope>NUCLEOTIDE SEQUENCE [LARGE SCALE GENOMIC DNA]</scope>
</reference>
<evidence type="ECO:0000313" key="2">
    <source>
        <dbReference type="Proteomes" id="UP001057402"/>
    </source>
</evidence>
<organism evidence="1 2">
    <name type="scientific">Melastoma candidum</name>
    <dbReference type="NCBI Taxonomy" id="119954"/>
    <lineage>
        <taxon>Eukaryota</taxon>
        <taxon>Viridiplantae</taxon>
        <taxon>Streptophyta</taxon>
        <taxon>Embryophyta</taxon>
        <taxon>Tracheophyta</taxon>
        <taxon>Spermatophyta</taxon>
        <taxon>Magnoliopsida</taxon>
        <taxon>eudicotyledons</taxon>
        <taxon>Gunneridae</taxon>
        <taxon>Pentapetalae</taxon>
        <taxon>rosids</taxon>
        <taxon>malvids</taxon>
        <taxon>Myrtales</taxon>
        <taxon>Melastomataceae</taxon>
        <taxon>Melastomatoideae</taxon>
        <taxon>Melastomateae</taxon>
        <taxon>Melastoma</taxon>
    </lineage>
</organism>
<comment type="caution">
    <text evidence="1">The sequence shown here is derived from an EMBL/GenBank/DDBJ whole genome shotgun (WGS) entry which is preliminary data.</text>
</comment>
<dbReference type="Proteomes" id="UP001057402">
    <property type="component" value="Chromosome 9"/>
</dbReference>
<dbReference type="EMBL" id="CM042888">
    <property type="protein sequence ID" value="KAI4325381.1"/>
    <property type="molecule type" value="Genomic_DNA"/>
</dbReference>
<sequence length="405" mass="44146">MCGGAIISDFIPPSAAGSRRLTADFLWPDLKKGKKNGGGSRKHAVKTEVIYVDDFEADFQEFKKHDDFEGECFDFEEAEEEEVFDVAPCFPFSAAAASGSPKKRRLSRGSTTTTAVEFAGQAEKSSKRKRKNQYRGIRQRPWGKWAAEIRDPMKGVRVWLGTFNTAEEAARAYDAEARRIRGKKAKVNFPEGNSGSSSRRFVKPATSKQVPKTIPEEIQPSLNQNFGLINGAVDDCLGSLSFMEEKPPANQYFADAFTTSGAADGVKPFGVADNAPLFFNSDQGSNSFDCSDFPWGENGSKTPDVSSVLTATLGPDDSPFNEIPKNKLKTVPEGEVPEGQDAGANAFSEELSALDSEMFFQMPFLEGSWGDSIEALFNVESAQDCGNDVDLWSFEDAPSVTGGVF</sequence>
<name>A0ACB9MR98_9MYRT</name>